<sequence>MIEMGKTGKDKTNVRIKKRKTQKGSTGLVDIIHSRFYDELKIAETEKVYIEFDNLVEEITTQGEKFSRKPTYESLKIYKSMIMEFLKYATKNMFSVEHHTGGSRMKQKIYTVTKIIDSKLNALTELIINQQTHNIDLLATLDEIRGMLVDLYK</sequence>
<gene>
    <name evidence="1" type="ORF">LCGC14_2668840</name>
</gene>
<evidence type="ECO:0000313" key="1">
    <source>
        <dbReference type="EMBL" id="KKK95833.1"/>
    </source>
</evidence>
<name>A0A0F8ZPQ4_9ZZZZ</name>
<dbReference type="SUPFAM" id="SSF158397">
    <property type="entry name" value="TM1646-like"/>
    <property type="match status" value="1"/>
</dbReference>
<protein>
    <recommendedName>
        <fullName evidence="2">DUF327 domain-containing protein</fullName>
    </recommendedName>
</protein>
<dbReference type="InterPro" id="IPR024042">
    <property type="entry name" value="TM1646-like_dom_sf"/>
</dbReference>
<dbReference type="Gene3D" id="1.20.120.490">
    <property type="entry name" value="Hypothetical protein TM1646-like domain"/>
    <property type="match status" value="1"/>
</dbReference>
<evidence type="ECO:0008006" key="2">
    <source>
        <dbReference type="Google" id="ProtNLM"/>
    </source>
</evidence>
<dbReference type="InterPro" id="IPR005585">
    <property type="entry name" value="DUF327"/>
</dbReference>
<organism evidence="1">
    <name type="scientific">marine sediment metagenome</name>
    <dbReference type="NCBI Taxonomy" id="412755"/>
    <lineage>
        <taxon>unclassified sequences</taxon>
        <taxon>metagenomes</taxon>
        <taxon>ecological metagenomes</taxon>
    </lineage>
</organism>
<reference evidence="1" key="1">
    <citation type="journal article" date="2015" name="Nature">
        <title>Complex archaea that bridge the gap between prokaryotes and eukaryotes.</title>
        <authorList>
            <person name="Spang A."/>
            <person name="Saw J.H."/>
            <person name="Jorgensen S.L."/>
            <person name="Zaremba-Niedzwiedzka K."/>
            <person name="Martijn J."/>
            <person name="Lind A.E."/>
            <person name="van Eijk R."/>
            <person name="Schleper C."/>
            <person name="Guy L."/>
            <person name="Ettema T.J."/>
        </authorList>
    </citation>
    <scope>NUCLEOTIDE SEQUENCE</scope>
</reference>
<dbReference type="Pfam" id="PF03885">
    <property type="entry name" value="DUF327"/>
    <property type="match status" value="1"/>
</dbReference>
<dbReference type="EMBL" id="LAZR01046736">
    <property type="protein sequence ID" value="KKK95833.1"/>
    <property type="molecule type" value="Genomic_DNA"/>
</dbReference>
<comment type="caution">
    <text evidence="1">The sequence shown here is derived from an EMBL/GenBank/DDBJ whole genome shotgun (WGS) entry which is preliminary data.</text>
</comment>
<dbReference type="AlphaFoldDB" id="A0A0F8ZPQ4"/>
<proteinExistence type="predicted"/>
<accession>A0A0F8ZPQ4</accession>